<name>A0A7J7G3Q3_CAMSI</name>
<protein>
    <submittedName>
        <fullName evidence="2">Uncharacterized protein</fullName>
    </submittedName>
</protein>
<accession>A0A7J7G3Q3</accession>
<evidence type="ECO:0000256" key="1">
    <source>
        <dbReference type="SAM" id="MobiDB-lite"/>
    </source>
</evidence>
<dbReference type="EMBL" id="JACBKZ010000014">
    <property type="protein sequence ID" value="KAF5933974.1"/>
    <property type="molecule type" value="Genomic_DNA"/>
</dbReference>
<evidence type="ECO:0000313" key="2">
    <source>
        <dbReference type="EMBL" id="KAF5933974.1"/>
    </source>
</evidence>
<dbReference type="AlphaFoldDB" id="A0A7J7G3Q3"/>
<evidence type="ECO:0000313" key="3">
    <source>
        <dbReference type="Proteomes" id="UP000593564"/>
    </source>
</evidence>
<proteinExistence type="predicted"/>
<gene>
    <name evidence="2" type="ORF">HYC85_030145</name>
</gene>
<comment type="caution">
    <text evidence="2">The sequence shown here is derived from an EMBL/GenBank/DDBJ whole genome shotgun (WGS) entry which is preliminary data.</text>
</comment>
<sequence>MNTLEEGAKTDPKISEEYEGYLATRVRDAKIEDRRTGEHYRTKTDRLSEP</sequence>
<reference evidence="2 3" key="2">
    <citation type="submission" date="2020-07" db="EMBL/GenBank/DDBJ databases">
        <title>Genome assembly of wild tea tree DASZ reveals pedigree and selection history of tea varieties.</title>
        <authorList>
            <person name="Zhang W."/>
        </authorList>
    </citation>
    <scope>NUCLEOTIDE SEQUENCE [LARGE SCALE GENOMIC DNA]</scope>
    <source>
        <strain evidence="3">cv. G240</strain>
        <tissue evidence="2">Leaf</tissue>
    </source>
</reference>
<organism evidence="2 3">
    <name type="scientific">Camellia sinensis</name>
    <name type="common">Tea plant</name>
    <name type="synonym">Thea sinensis</name>
    <dbReference type="NCBI Taxonomy" id="4442"/>
    <lineage>
        <taxon>Eukaryota</taxon>
        <taxon>Viridiplantae</taxon>
        <taxon>Streptophyta</taxon>
        <taxon>Embryophyta</taxon>
        <taxon>Tracheophyta</taxon>
        <taxon>Spermatophyta</taxon>
        <taxon>Magnoliopsida</taxon>
        <taxon>eudicotyledons</taxon>
        <taxon>Gunneridae</taxon>
        <taxon>Pentapetalae</taxon>
        <taxon>asterids</taxon>
        <taxon>Ericales</taxon>
        <taxon>Theaceae</taxon>
        <taxon>Camellia</taxon>
    </lineage>
</organism>
<keyword evidence="3" id="KW-1185">Reference proteome</keyword>
<dbReference type="Proteomes" id="UP000593564">
    <property type="component" value="Unassembled WGS sequence"/>
</dbReference>
<reference evidence="3" key="1">
    <citation type="journal article" date="2020" name="Nat. Commun.">
        <title>Genome assembly of wild tea tree DASZ reveals pedigree and selection history of tea varieties.</title>
        <authorList>
            <person name="Zhang W."/>
            <person name="Zhang Y."/>
            <person name="Qiu H."/>
            <person name="Guo Y."/>
            <person name="Wan H."/>
            <person name="Zhang X."/>
            <person name="Scossa F."/>
            <person name="Alseekh S."/>
            <person name="Zhang Q."/>
            <person name="Wang P."/>
            <person name="Xu L."/>
            <person name="Schmidt M.H."/>
            <person name="Jia X."/>
            <person name="Li D."/>
            <person name="Zhu A."/>
            <person name="Guo F."/>
            <person name="Chen W."/>
            <person name="Ni D."/>
            <person name="Usadel B."/>
            <person name="Fernie A.R."/>
            <person name="Wen W."/>
        </authorList>
    </citation>
    <scope>NUCLEOTIDE SEQUENCE [LARGE SCALE GENOMIC DNA]</scope>
    <source>
        <strain evidence="3">cv. G240</strain>
    </source>
</reference>
<feature type="region of interest" description="Disordered" evidence="1">
    <location>
        <begin position="29"/>
        <end position="50"/>
    </location>
</feature>